<feature type="transmembrane region" description="Helical" evidence="1">
    <location>
        <begin position="106"/>
        <end position="134"/>
    </location>
</feature>
<evidence type="ECO:0000313" key="3">
    <source>
        <dbReference type="Proteomes" id="UP000283387"/>
    </source>
</evidence>
<protein>
    <submittedName>
        <fullName evidence="2">Uncharacterized protein</fullName>
    </submittedName>
</protein>
<keyword evidence="1" id="KW-0812">Transmembrane</keyword>
<evidence type="ECO:0000256" key="1">
    <source>
        <dbReference type="SAM" id="Phobius"/>
    </source>
</evidence>
<dbReference type="AlphaFoldDB" id="A0A419W7W3"/>
<keyword evidence="1" id="KW-0472">Membrane</keyword>
<proteinExistence type="predicted"/>
<name>A0A419W7W3_9BACT</name>
<sequence>MTTLLNRPTKKSIRIVYSALIMGLVFFSCMSFYLVHTTGPLGDFDEEAMEYLLLVANMLPLIAIPTGIFIARKRLSEIESTATAERLTQFQSAMIIRAATIEASGYFFLVCFALTGIHLLLVEALVMITLQVYFFPNNMRLSRELKLDLRELEKKQD</sequence>
<feature type="transmembrane region" description="Helical" evidence="1">
    <location>
        <begin position="51"/>
        <end position="71"/>
    </location>
</feature>
<dbReference type="RefSeq" id="WP_147377188.1">
    <property type="nucleotide sequence ID" value="NZ_RAPN01000001.1"/>
</dbReference>
<accession>A0A419W7W3</accession>
<dbReference type="OrthoDB" id="1121914at2"/>
<feature type="transmembrane region" description="Helical" evidence="1">
    <location>
        <begin position="12"/>
        <end position="35"/>
    </location>
</feature>
<keyword evidence="1" id="KW-1133">Transmembrane helix</keyword>
<comment type="caution">
    <text evidence="2">The sequence shown here is derived from an EMBL/GenBank/DDBJ whole genome shotgun (WGS) entry which is preliminary data.</text>
</comment>
<dbReference type="Proteomes" id="UP000283387">
    <property type="component" value="Unassembled WGS sequence"/>
</dbReference>
<gene>
    <name evidence="2" type="ORF">BC643_1923</name>
</gene>
<dbReference type="EMBL" id="RAPN01000001">
    <property type="protein sequence ID" value="RKD91567.1"/>
    <property type="molecule type" value="Genomic_DNA"/>
</dbReference>
<keyword evidence="3" id="KW-1185">Reference proteome</keyword>
<reference evidence="2 3" key="1">
    <citation type="submission" date="2018-09" db="EMBL/GenBank/DDBJ databases">
        <title>Genomic Encyclopedia of Archaeal and Bacterial Type Strains, Phase II (KMG-II): from individual species to whole genera.</title>
        <authorList>
            <person name="Goeker M."/>
        </authorList>
    </citation>
    <scope>NUCLEOTIDE SEQUENCE [LARGE SCALE GENOMIC DNA]</scope>
    <source>
        <strain evidence="2 3">DSM 27148</strain>
    </source>
</reference>
<dbReference type="PROSITE" id="PS51257">
    <property type="entry name" value="PROKAR_LIPOPROTEIN"/>
    <property type="match status" value="1"/>
</dbReference>
<organism evidence="2 3">
    <name type="scientific">Mangrovibacterium diazotrophicum</name>
    <dbReference type="NCBI Taxonomy" id="1261403"/>
    <lineage>
        <taxon>Bacteria</taxon>
        <taxon>Pseudomonadati</taxon>
        <taxon>Bacteroidota</taxon>
        <taxon>Bacteroidia</taxon>
        <taxon>Marinilabiliales</taxon>
        <taxon>Prolixibacteraceae</taxon>
        <taxon>Mangrovibacterium</taxon>
    </lineage>
</organism>
<evidence type="ECO:0000313" key="2">
    <source>
        <dbReference type="EMBL" id="RKD91567.1"/>
    </source>
</evidence>